<sequence length="860" mass="96169">MEAEKETAAQGAGGNESARDIIPQKRRTVASFDNIPEELRALKQWVVWSYETRPGEEKPTKVPKQTNGRNASTDRPKTWATFKAAAAAYSAGRFDGIGFCCSEENGYVGVDLDKIDGWKDEADAIIRSLDSYTEVSPSGNGYRVFVKGKKPGTRERKGPFEMYDHTSTRFLTITGNHLPGTPTTIEERQEVVEKLYTDYLEAKKPAKTKKGAAKKSPEMTDDEVKSKAIQAGNGEKFTKLYRGEWEGLGYPSQSEADLAFTGMLAFYTQDPEQIRRIFRESGLYRDKWERDEYREEVIGKVLDTLTEVYTGGGAKEKKSQAEVLMELTKDLDCFCTTEGVVYANIPLEGKSVSVRVRSEQFKRWLRNQYYDTHKKIPGNQAVQDVVYQLEARASMAGPQEDVYIRVAGDFRTIYIDLANESGEVVEITAAGWRVVQEAKARFHKTQGMLPLPTPQRGGTINELRPFVNVTEEEWPLLVAYIIGCYHPKGPYPLLILQGGQGSAKSTQTKVIQSLVDPTTAVLMSLPRSEKQLAITAKNGWLISFDNLSELSPSISDALCRLSTGGALTDRTLYTNDEQQIFAFKRPVILNGITDLAERADLGDRAVTIHAPELKRRDDEATFWPRFEEAQPRILGAIFDAVSAALRNLPSVRLASTPRMADFAKWAVAAEETCGLKKDAFLKAYDVNRKDNALVALEHDSVGRGIVQIMKSRPAWDGNSEALIKLLKDINPEERWPPANKIKAHIDRCRPALLHVGIEIEQEKRTRKYYITKAAKKPTVPQLGEVPGWTLENDHYNRVLGTNVVLSIEKESDGTFLSCAATWREGCAIGEGRPRFMEFLAEGATWAEALRAAEEYAARFV</sequence>
<reference evidence="3 4" key="1">
    <citation type="submission" date="2019-05" db="EMBL/GenBank/DDBJ databases">
        <title>We sequenced the genome of Paenibacillus hemerocallicola KCTC 33185 for further insight into its adaptation and study the phylogeny of Paenibacillus.</title>
        <authorList>
            <person name="Narsing Rao M.P."/>
        </authorList>
    </citation>
    <scope>NUCLEOTIDE SEQUENCE [LARGE SCALE GENOMIC DNA]</scope>
    <source>
        <strain evidence="3 4">KCTC 33185</strain>
    </source>
</reference>
<name>A0A5C4T890_9BACL</name>
<evidence type="ECO:0000259" key="2">
    <source>
        <dbReference type="Pfam" id="PF22763"/>
    </source>
</evidence>
<evidence type="ECO:0000313" key="3">
    <source>
        <dbReference type="EMBL" id="TNJ64539.1"/>
    </source>
</evidence>
<dbReference type="OrthoDB" id="266913at2"/>
<dbReference type="InterPro" id="IPR054468">
    <property type="entry name" value="NrSPol-like_HBD"/>
</dbReference>
<keyword evidence="4" id="KW-1185">Reference proteome</keyword>
<accession>A0A5C4T890</accession>
<dbReference type="Proteomes" id="UP000307943">
    <property type="component" value="Unassembled WGS sequence"/>
</dbReference>
<dbReference type="EMBL" id="VDCQ01000028">
    <property type="protein sequence ID" value="TNJ64539.1"/>
    <property type="molecule type" value="Genomic_DNA"/>
</dbReference>
<proteinExistence type="predicted"/>
<feature type="region of interest" description="Disordered" evidence="1">
    <location>
        <begin position="1"/>
        <end position="25"/>
    </location>
</feature>
<comment type="caution">
    <text evidence="3">The sequence shown here is derived from an EMBL/GenBank/DDBJ whole genome shotgun (WGS) entry which is preliminary data.</text>
</comment>
<feature type="domain" description="NrS-1 polymerase-like HBD" evidence="2">
    <location>
        <begin position="253"/>
        <end position="310"/>
    </location>
</feature>
<feature type="compositionally biased region" description="Basic and acidic residues" evidence="1">
    <location>
        <begin position="215"/>
        <end position="226"/>
    </location>
</feature>
<dbReference type="AlphaFoldDB" id="A0A5C4T890"/>
<evidence type="ECO:0000313" key="4">
    <source>
        <dbReference type="Proteomes" id="UP000307943"/>
    </source>
</evidence>
<feature type="region of interest" description="Disordered" evidence="1">
    <location>
        <begin position="207"/>
        <end position="226"/>
    </location>
</feature>
<protein>
    <recommendedName>
        <fullName evidence="2">NrS-1 polymerase-like HBD domain-containing protein</fullName>
    </recommendedName>
</protein>
<evidence type="ECO:0000256" key="1">
    <source>
        <dbReference type="SAM" id="MobiDB-lite"/>
    </source>
</evidence>
<gene>
    <name evidence="3" type="ORF">FE784_19875</name>
</gene>
<organism evidence="3 4">
    <name type="scientific">Paenibacillus hemerocallicola</name>
    <dbReference type="NCBI Taxonomy" id="1172614"/>
    <lineage>
        <taxon>Bacteria</taxon>
        <taxon>Bacillati</taxon>
        <taxon>Bacillota</taxon>
        <taxon>Bacilli</taxon>
        <taxon>Bacillales</taxon>
        <taxon>Paenibacillaceae</taxon>
        <taxon>Paenibacillus</taxon>
    </lineage>
</organism>
<dbReference type="RefSeq" id="WP_139603976.1">
    <property type="nucleotide sequence ID" value="NZ_VDCQ01000028.1"/>
</dbReference>
<dbReference type="Pfam" id="PF22763">
    <property type="entry name" value="NrS1-1_pol-like_HBD"/>
    <property type="match status" value="1"/>
</dbReference>
<feature type="region of interest" description="Disordered" evidence="1">
    <location>
        <begin position="53"/>
        <end position="75"/>
    </location>
</feature>